<dbReference type="InterPro" id="IPR010730">
    <property type="entry name" value="HET"/>
</dbReference>
<dbReference type="AlphaFoldDB" id="A0A2K0TF61"/>
<dbReference type="Pfam" id="PF06985">
    <property type="entry name" value="HET"/>
    <property type="match status" value="1"/>
</dbReference>
<dbReference type="PANTHER" id="PTHR24148:SF64">
    <property type="entry name" value="HETEROKARYON INCOMPATIBILITY DOMAIN-CONTAINING PROTEIN"/>
    <property type="match status" value="1"/>
</dbReference>
<evidence type="ECO:0000313" key="3">
    <source>
        <dbReference type="Proteomes" id="UP000236546"/>
    </source>
</evidence>
<feature type="domain" description="Heterokaryon incompatibility" evidence="1">
    <location>
        <begin position="20"/>
        <end position="190"/>
    </location>
</feature>
<comment type="caution">
    <text evidence="2">The sequence shown here is derived from an EMBL/GenBank/DDBJ whole genome shotgun (WGS) entry which is preliminary data.</text>
</comment>
<reference evidence="2 3" key="1">
    <citation type="submission" date="2017-02" db="EMBL/GenBank/DDBJ databases">
        <title>Genomes of Trichoderma spp. with biocontrol activity.</title>
        <authorList>
            <person name="Gardiner D."/>
            <person name="Kazan K."/>
            <person name="Vos C."/>
            <person name="Harvey P."/>
        </authorList>
    </citation>
    <scope>NUCLEOTIDE SEQUENCE [LARGE SCALE GENOMIC DNA]</scope>
    <source>
        <strain evidence="2 3">A5MH</strain>
    </source>
</reference>
<dbReference type="Proteomes" id="UP000236546">
    <property type="component" value="Unassembled WGS sequence"/>
</dbReference>
<accession>A0A2K0TF61</accession>
<dbReference type="OrthoDB" id="2157530at2759"/>
<protein>
    <recommendedName>
        <fullName evidence="1">Heterokaryon incompatibility domain-containing protein</fullName>
    </recommendedName>
</protein>
<evidence type="ECO:0000259" key="1">
    <source>
        <dbReference type="Pfam" id="PF06985"/>
    </source>
</evidence>
<dbReference type="PANTHER" id="PTHR24148">
    <property type="entry name" value="ANKYRIN REPEAT DOMAIN-CONTAINING PROTEIN 39 HOMOLOG-RELATED"/>
    <property type="match status" value="1"/>
</dbReference>
<organism evidence="2 3">
    <name type="scientific">Trichoderma gamsii</name>
    <dbReference type="NCBI Taxonomy" id="398673"/>
    <lineage>
        <taxon>Eukaryota</taxon>
        <taxon>Fungi</taxon>
        <taxon>Dikarya</taxon>
        <taxon>Ascomycota</taxon>
        <taxon>Pezizomycotina</taxon>
        <taxon>Sordariomycetes</taxon>
        <taxon>Hypocreomycetidae</taxon>
        <taxon>Hypocreales</taxon>
        <taxon>Hypocreaceae</taxon>
        <taxon>Trichoderma</taxon>
    </lineage>
</organism>
<name>A0A2K0TF61_9HYPO</name>
<proteinExistence type="predicted"/>
<dbReference type="EMBL" id="MTYH01000036">
    <property type="protein sequence ID" value="PNP44162.1"/>
    <property type="molecule type" value="Genomic_DNA"/>
</dbReference>
<evidence type="ECO:0000313" key="2">
    <source>
        <dbReference type="EMBL" id="PNP44162.1"/>
    </source>
</evidence>
<sequence>MTSYPWQPGNKYDTYKEPKYNAISYTWGRFYVRNTEPEYASTPYLQVKGVPWNIPRMRPSQFTADEFHQLVLNAANPPAEDGFEPVEFVWLDVACIDQTKPHTEDYYKEVGRQARIFEGASEVIVWLTTFRRAEIKEWWSGLRNIERPVIGVEVGAHQSPDLDAWTEHVQTHLRRLRADPWFSSLWTLQEAFLSPRAILMYRDGTHRDLFAFQSAMHVQSGTLKDFIYRWHAILLKLRNIRIGHTYQGVKVDMEKVNALEADINNLGLLEAMRLDAQIFKALELPTASKSRALRMGNPLALLKASHQRQCYEITDRVRGIMQVFDMQLGESSPNAIPGKKYSLSELEDQLGAQLLRRYPISSQLMVQSRSCQPRKAWRVSPEMSLTDEAHLFWRQKMDSDTSMDAEKKMITRSGGARLYATTFEDTVMVRFEGKYTTLETFYQVTQNVVGTTRTALRLNQGLHEEFRSAMTKPFDQITIADEFQWLHTSRKDRNIGILFLARIQPPSKSSRAKGQIWCDWGIGLVLCQEKGRNDVYERLGVIKWDVWEIKDLIKARKMKLQATRKVSDPLSYLQTCDGPGWTKISGHFG</sequence>
<gene>
    <name evidence="2" type="ORF">TGAMA5MH_04449</name>
</gene>
<dbReference type="InterPro" id="IPR052895">
    <property type="entry name" value="HetReg/Transcr_Mod"/>
</dbReference>